<comment type="caution">
    <text evidence="1">The sequence shown here is derived from an EMBL/GenBank/DDBJ whole genome shotgun (WGS) entry which is preliminary data.</text>
</comment>
<dbReference type="EMBL" id="MU118111">
    <property type="protein sequence ID" value="KAF9644952.1"/>
    <property type="molecule type" value="Genomic_DNA"/>
</dbReference>
<accession>A0ACB6Z5X0</accession>
<protein>
    <submittedName>
        <fullName evidence="1">Uncharacterized protein</fullName>
    </submittedName>
</protein>
<evidence type="ECO:0000313" key="1">
    <source>
        <dbReference type="EMBL" id="KAF9644952.1"/>
    </source>
</evidence>
<dbReference type="Proteomes" id="UP000886501">
    <property type="component" value="Unassembled WGS sequence"/>
</dbReference>
<sequence length="71" mass="8171">MGTGADRLLRLEVDRPRHHQLDRNLNRGIIVVGDKNLRFRSLPPAQSSVSQRNLLLHYQRSSLAITIDKTR</sequence>
<proteinExistence type="predicted"/>
<reference evidence="1" key="2">
    <citation type="journal article" date="2020" name="Nat. Commun.">
        <title>Large-scale genome sequencing of mycorrhizal fungi provides insights into the early evolution of symbiotic traits.</title>
        <authorList>
            <person name="Miyauchi S."/>
            <person name="Kiss E."/>
            <person name="Kuo A."/>
            <person name="Drula E."/>
            <person name="Kohler A."/>
            <person name="Sanchez-Garcia M."/>
            <person name="Morin E."/>
            <person name="Andreopoulos B."/>
            <person name="Barry K.W."/>
            <person name="Bonito G."/>
            <person name="Buee M."/>
            <person name="Carver A."/>
            <person name="Chen C."/>
            <person name="Cichocki N."/>
            <person name="Clum A."/>
            <person name="Culley D."/>
            <person name="Crous P.W."/>
            <person name="Fauchery L."/>
            <person name="Girlanda M."/>
            <person name="Hayes R.D."/>
            <person name="Keri Z."/>
            <person name="LaButti K."/>
            <person name="Lipzen A."/>
            <person name="Lombard V."/>
            <person name="Magnuson J."/>
            <person name="Maillard F."/>
            <person name="Murat C."/>
            <person name="Nolan M."/>
            <person name="Ohm R.A."/>
            <person name="Pangilinan J."/>
            <person name="Pereira M.F."/>
            <person name="Perotto S."/>
            <person name="Peter M."/>
            <person name="Pfister S."/>
            <person name="Riley R."/>
            <person name="Sitrit Y."/>
            <person name="Stielow J.B."/>
            <person name="Szollosi G."/>
            <person name="Zifcakova L."/>
            <person name="Stursova M."/>
            <person name="Spatafora J.W."/>
            <person name="Tedersoo L."/>
            <person name="Vaario L.M."/>
            <person name="Yamada A."/>
            <person name="Yan M."/>
            <person name="Wang P."/>
            <person name="Xu J."/>
            <person name="Bruns T."/>
            <person name="Baldrian P."/>
            <person name="Vilgalys R."/>
            <person name="Dunand C."/>
            <person name="Henrissat B."/>
            <person name="Grigoriev I.V."/>
            <person name="Hibbett D."/>
            <person name="Nagy L.G."/>
            <person name="Martin F.M."/>
        </authorList>
    </citation>
    <scope>NUCLEOTIDE SEQUENCE</scope>
    <source>
        <strain evidence="1">P2</strain>
    </source>
</reference>
<keyword evidence="2" id="KW-1185">Reference proteome</keyword>
<gene>
    <name evidence="1" type="ORF">BDM02DRAFT_3121032</name>
</gene>
<organism evidence="1 2">
    <name type="scientific">Thelephora ganbajun</name>
    <name type="common">Ganba fungus</name>
    <dbReference type="NCBI Taxonomy" id="370292"/>
    <lineage>
        <taxon>Eukaryota</taxon>
        <taxon>Fungi</taxon>
        <taxon>Dikarya</taxon>
        <taxon>Basidiomycota</taxon>
        <taxon>Agaricomycotina</taxon>
        <taxon>Agaricomycetes</taxon>
        <taxon>Thelephorales</taxon>
        <taxon>Thelephoraceae</taxon>
        <taxon>Thelephora</taxon>
    </lineage>
</organism>
<evidence type="ECO:0000313" key="2">
    <source>
        <dbReference type="Proteomes" id="UP000886501"/>
    </source>
</evidence>
<name>A0ACB6Z5X0_THEGA</name>
<reference evidence="1" key="1">
    <citation type="submission" date="2019-10" db="EMBL/GenBank/DDBJ databases">
        <authorList>
            <consortium name="DOE Joint Genome Institute"/>
            <person name="Kuo A."/>
            <person name="Miyauchi S."/>
            <person name="Kiss E."/>
            <person name="Drula E."/>
            <person name="Kohler A."/>
            <person name="Sanchez-Garcia M."/>
            <person name="Andreopoulos B."/>
            <person name="Barry K.W."/>
            <person name="Bonito G."/>
            <person name="Buee M."/>
            <person name="Carver A."/>
            <person name="Chen C."/>
            <person name="Cichocki N."/>
            <person name="Clum A."/>
            <person name="Culley D."/>
            <person name="Crous P.W."/>
            <person name="Fauchery L."/>
            <person name="Girlanda M."/>
            <person name="Hayes R."/>
            <person name="Keri Z."/>
            <person name="Labutti K."/>
            <person name="Lipzen A."/>
            <person name="Lombard V."/>
            <person name="Magnuson J."/>
            <person name="Maillard F."/>
            <person name="Morin E."/>
            <person name="Murat C."/>
            <person name="Nolan M."/>
            <person name="Ohm R."/>
            <person name="Pangilinan J."/>
            <person name="Pereira M."/>
            <person name="Perotto S."/>
            <person name="Peter M."/>
            <person name="Riley R."/>
            <person name="Sitrit Y."/>
            <person name="Stielow B."/>
            <person name="Szollosi G."/>
            <person name="Zifcakova L."/>
            <person name="Stursova M."/>
            <person name="Spatafora J.W."/>
            <person name="Tedersoo L."/>
            <person name="Vaario L.-M."/>
            <person name="Yamada A."/>
            <person name="Yan M."/>
            <person name="Wang P."/>
            <person name="Xu J."/>
            <person name="Bruns T."/>
            <person name="Baldrian P."/>
            <person name="Vilgalys R."/>
            <person name="Henrissat B."/>
            <person name="Grigoriev I.V."/>
            <person name="Hibbett D."/>
            <person name="Nagy L.G."/>
            <person name="Martin F.M."/>
        </authorList>
    </citation>
    <scope>NUCLEOTIDE SEQUENCE</scope>
    <source>
        <strain evidence="1">P2</strain>
    </source>
</reference>